<dbReference type="EMBL" id="JAANOH010000001">
    <property type="protein sequence ID" value="MCZ2474436.1"/>
    <property type="molecule type" value="Genomic_DNA"/>
</dbReference>
<organism evidence="3 4">
    <name type="scientific">Aquirufa ecclesiirivi</name>
    <dbReference type="NCBI Taxonomy" id="2715124"/>
    <lineage>
        <taxon>Bacteria</taxon>
        <taxon>Pseudomonadati</taxon>
        <taxon>Bacteroidota</taxon>
        <taxon>Cytophagia</taxon>
        <taxon>Cytophagales</taxon>
        <taxon>Flectobacillaceae</taxon>
        <taxon>Aquirufa</taxon>
    </lineage>
</organism>
<dbReference type="CDD" id="cd03789">
    <property type="entry name" value="GT9_LPS_heptosyltransferase"/>
    <property type="match status" value="1"/>
</dbReference>
<dbReference type="RefSeq" id="WP_269009479.1">
    <property type="nucleotide sequence ID" value="NZ_JAANOH010000001.1"/>
</dbReference>
<comment type="caution">
    <text evidence="3">The sequence shown here is derived from an EMBL/GenBank/DDBJ whole genome shotgun (WGS) entry which is preliminary data.</text>
</comment>
<dbReference type="Proteomes" id="UP001321186">
    <property type="component" value="Unassembled WGS sequence"/>
</dbReference>
<dbReference type="InterPro" id="IPR051199">
    <property type="entry name" value="LPS_LOS_Heptosyltrfase"/>
</dbReference>
<dbReference type="Pfam" id="PF01075">
    <property type="entry name" value="Glyco_transf_9"/>
    <property type="match status" value="1"/>
</dbReference>
<dbReference type="PANTHER" id="PTHR30160:SF1">
    <property type="entry name" value="LIPOPOLYSACCHARIDE 1,2-N-ACETYLGLUCOSAMINETRANSFERASE-RELATED"/>
    <property type="match status" value="1"/>
</dbReference>
<evidence type="ECO:0000313" key="4">
    <source>
        <dbReference type="Proteomes" id="UP001321186"/>
    </source>
</evidence>
<accession>A0ABT4JDU3</accession>
<keyword evidence="4" id="KW-1185">Reference proteome</keyword>
<keyword evidence="2" id="KW-0808">Transferase</keyword>
<dbReference type="PANTHER" id="PTHR30160">
    <property type="entry name" value="TETRAACYLDISACCHARIDE 4'-KINASE-RELATED"/>
    <property type="match status" value="1"/>
</dbReference>
<reference evidence="3 4" key="1">
    <citation type="submission" date="2020-03" db="EMBL/GenBank/DDBJ databases">
        <authorList>
            <person name="Pitt A."/>
            <person name="Hahn M.W."/>
        </authorList>
    </citation>
    <scope>NUCLEOTIDE SEQUENCE [LARGE SCALE GENOMIC DNA]</scope>
    <source>
        <strain evidence="3 4">5A-MARBSE</strain>
    </source>
</reference>
<evidence type="ECO:0000256" key="2">
    <source>
        <dbReference type="ARBA" id="ARBA00022679"/>
    </source>
</evidence>
<dbReference type="InterPro" id="IPR002201">
    <property type="entry name" value="Glyco_trans_9"/>
</dbReference>
<proteinExistence type="predicted"/>
<evidence type="ECO:0000256" key="1">
    <source>
        <dbReference type="ARBA" id="ARBA00022676"/>
    </source>
</evidence>
<keyword evidence="1" id="KW-0328">Glycosyltransferase</keyword>
<evidence type="ECO:0000313" key="3">
    <source>
        <dbReference type="EMBL" id="MCZ2474436.1"/>
    </source>
</evidence>
<sequence length="342" mass="38572">MLKHSKVLLIQTAFLGDAVLATALLEKIRNESPETEIHILVRKGNESLFKAYPYSNLHRVWTYDKSRKWSSWLELRHDLSLVHFDAVYVIQRFFGMGLLSLSIGANRVVGFDKNPMSLFFTERVKHEWGTGIHEVERNTALVKSWLGEMVYKPCLKAAVIDLVPEIRKKEYICISPGSVWETKRLPIRIWIEFIRLLPESQVVILMGSPGEIDLSHQIAEAFQGSNRVILNETGKHPLLASAYLFQQSKMSFVNDSGPMHICSAENVPTVAVYCSTVPSFGFGPLADWNRVIETKEVLSCRPCGDHGKNNCPLGHYACGEGIEAMALFQAYQEFLSSGSQKI</sequence>
<gene>
    <name evidence="3" type="ORF">G9H61_03210</name>
</gene>
<name>A0ABT4JDU3_9BACT</name>
<dbReference type="SUPFAM" id="SSF53756">
    <property type="entry name" value="UDP-Glycosyltransferase/glycogen phosphorylase"/>
    <property type="match status" value="1"/>
</dbReference>
<protein>
    <submittedName>
        <fullName evidence="3">Glycosyltransferase family 9 protein</fullName>
    </submittedName>
</protein>
<dbReference type="Gene3D" id="3.40.50.2000">
    <property type="entry name" value="Glycogen Phosphorylase B"/>
    <property type="match status" value="2"/>
</dbReference>